<keyword evidence="6" id="KW-0498">Mitosis</keyword>
<dbReference type="GO" id="GO:0007052">
    <property type="term" value="P:mitotic spindle organization"/>
    <property type="evidence" value="ECO:0007669"/>
    <property type="project" value="TreeGrafter"/>
</dbReference>
<dbReference type="GO" id="GO:0051383">
    <property type="term" value="P:kinetochore organization"/>
    <property type="evidence" value="ECO:0007669"/>
    <property type="project" value="TreeGrafter"/>
</dbReference>
<comment type="similarity">
    <text evidence="3">Belongs to the NUF2 family.</text>
</comment>
<evidence type="ECO:0000256" key="7">
    <source>
        <dbReference type="ARBA" id="ARBA00022838"/>
    </source>
</evidence>
<dbReference type="GO" id="GO:0005634">
    <property type="term" value="C:nucleus"/>
    <property type="evidence" value="ECO:0007669"/>
    <property type="project" value="UniProtKB-SubCell"/>
</dbReference>
<feature type="domain" description="Kinetochore protein Nuf2 N-terminal" evidence="13">
    <location>
        <begin position="4"/>
        <end position="144"/>
    </location>
</feature>
<evidence type="ECO:0000256" key="4">
    <source>
        <dbReference type="ARBA" id="ARBA00022454"/>
    </source>
</evidence>
<evidence type="ECO:0000256" key="6">
    <source>
        <dbReference type="ARBA" id="ARBA00022776"/>
    </source>
</evidence>
<reference evidence="14" key="3">
    <citation type="submission" date="2025-09" db="UniProtKB">
        <authorList>
            <consortium name="Ensembl"/>
        </authorList>
    </citation>
    <scope>IDENTIFICATION</scope>
</reference>
<feature type="coiled-coil region" evidence="12">
    <location>
        <begin position="222"/>
        <end position="274"/>
    </location>
</feature>
<evidence type="ECO:0000256" key="5">
    <source>
        <dbReference type="ARBA" id="ARBA00022618"/>
    </source>
</evidence>
<proteinExistence type="inferred from homology"/>
<accession>A0AAY4DIY1</accession>
<evidence type="ECO:0000256" key="11">
    <source>
        <dbReference type="ARBA" id="ARBA00023328"/>
    </source>
</evidence>
<evidence type="ECO:0000256" key="10">
    <source>
        <dbReference type="ARBA" id="ARBA00023306"/>
    </source>
</evidence>
<evidence type="ECO:0000313" key="15">
    <source>
        <dbReference type="Proteomes" id="UP000694580"/>
    </source>
</evidence>
<reference evidence="14 15" key="1">
    <citation type="submission" date="2020-06" db="EMBL/GenBank/DDBJ databases">
        <authorList>
            <consortium name="Wellcome Sanger Institute Data Sharing"/>
        </authorList>
    </citation>
    <scope>NUCLEOTIDE SEQUENCE [LARGE SCALE GENOMIC DNA]</scope>
</reference>
<evidence type="ECO:0000256" key="2">
    <source>
        <dbReference type="ARBA" id="ARBA00004629"/>
    </source>
</evidence>
<evidence type="ECO:0000313" key="14">
    <source>
        <dbReference type="Ensembl" id="ENSDCDP00010044256.1"/>
    </source>
</evidence>
<keyword evidence="4" id="KW-0158">Chromosome</keyword>
<evidence type="ECO:0000256" key="8">
    <source>
        <dbReference type="ARBA" id="ARBA00023054"/>
    </source>
</evidence>
<dbReference type="Pfam" id="PF03800">
    <property type="entry name" value="Nuf2"/>
    <property type="match status" value="1"/>
</dbReference>
<keyword evidence="5" id="KW-0132">Cell division</keyword>
<dbReference type="Proteomes" id="UP000694580">
    <property type="component" value="Chromosome 12"/>
</dbReference>
<dbReference type="GO" id="GO:0045132">
    <property type="term" value="P:meiotic chromosome segregation"/>
    <property type="evidence" value="ECO:0007669"/>
    <property type="project" value="TreeGrafter"/>
</dbReference>
<keyword evidence="9" id="KW-0539">Nucleus</keyword>
<organism evidence="14 15">
    <name type="scientific">Denticeps clupeoides</name>
    <name type="common">denticle herring</name>
    <dbReference type="NCBI Taxonomy" id="299321"/>
    <lineage>
        <taxon>Eukaryota</taxon>
        <taxon>Metazoa</taxon>
        <taxon>Chordata</taxon>
        <taxon>Craniata</taxon>
        <taxon>Vertebrata</taxon>
        <taxon>Euteleostomi</taxon>
        <taxon>Actinopterygii</taxon>
        <taxon>Neopterygii</taxon>
        <taxon>Teleostei</taxon>
        <taxon>Clupei</taxon>
        <taxon>Clupeiformes</taxon>
        <taxon>Denticipitoidei</taxon>
        <taxon>Denticipitidae</taxon>
        <taxon>Denticeps</taxon>
    </lineage>
</organism>
<dbReference type="PANTHER" id="PTHR21650:SF2">
    <property type="entry name" value="KINETOCHORE PROTEIN NUF2"/>
    <property type="match status" value="1"/>
</dbReference>
<keyword evidence="8 12" id="KW-0175">Coiled coil</keyword>
<evidence type="ECO:0000256" key="12">
    <source>
        <dbReference type="SAM" id="Coils"/>
    </source>
</evidence>
<sequence length="455" mass="53104">MNENTFPVCKLDTIIQFCRTDLLNAQEAKQFSKSDITPNPKPDVVQRLYMRLLQVVYGYKPECLYMMPLSENVPYPTLHEGVTPIMNLYLRMCQFLPHCHVYDFSLNDLLSPKLKQTINILSGIMNFMRFRNHRAEHTAAHQHNFRADMDRLQSCTKGIMEAEKKIEKLMTIPPEQQAEARELDRALSELNATTVHESQEVNTINLQIAEWKTQIAEKTQSLSQKKLDVATLKEDIVKLKSQIVESPEELKSEMKRMKENVKAIKLSKEHADEKLVELQINLQAVMQGKAEIQLTYKLLQDLQASMNKTNQRQEEVGPLTLMYQSPFQKELKAVSTEEGQLKRALAMKLDKESKQHIRRQKKKEMKDQHFQSIVGQYDRVHLKREEVVEQIQQINSDTEQFKAKMQNLKDICNQDTDKAQALYDHVITMLDQFHKRIENYVVEESADIHKMKSNF</sequence>
<name>A0AAY4DIY1_9TELE</name>
<dbReference type="InterPro" id="IPR005549">
    <property type="entry name" value="Kinetochore_Nuf2_N"/>
</dbReference>
<keyword evidence="10" id="KW-0131">Cell cycle</keyword>
<dbReference type="Gene3D" id="1.10.418.60">
    <property type="entry name" value="Ncd80 complex, Nuf2 subunit"/>
    <property type="match status" value="1"/>
</dbReference>
<dbReference type="AlphaFoldDB" id="A0AAY4DIY1"/>
<dbReference type="GO" id="GO:0051315">
    <property type="term" value="P:attachment of mitotic spindle microtubules to kinetochore"/>
    <property type="evidence" value="ECO:0007669"/>
    <property type="project" value="TreeGrafter"/>
</dbReference>
<dbReference type="GeneTree" id="ENSGT00390000004199"/>
<keyword evidence="7" id="KW-0995">Kinetochore</keyword>
<comment type="subcellular location">
    <subcellularLocation>
        <location evidence="2">Chromosome</location>
        <location evidence="2">Centromere</location>
        <location evidence="2">Kinetochore</location>
    </subcellularLocation>
    <subcellularLocation>
        <location evidence="1">Nucleus</location>
    </subcellularLocation>
</comment>
<protein>
    <recommendedName>
        <fullName evidence="13">Kinetochore protein Nuf2 N-terminal domain-containing protein</fullName>
    </recommendedName>
</protein>
<dbReference type="Ensembl" id="ENSDCDT00010054352.1">
    <property type="protein sequence ID" value="ENSDCDP00010044256.1"/>
    <property type="gene ID" value="ENSDCDG00010027433.1"/>
</dbReference>
<keyword evidence="11" id="KW-0137">Centromere</keyword>
<dbReference type="GO" id="GO:0031262">
    <property type="term" value="C:Ndc80 complex"/>
    <property type="evidence" value="ECO:0007669"/>
    <property type="project" value="InterPro"/>
</dbReference>
<evidence type="ECO:0000259" key="13">
    <source>
        <dbReference type="Pfam" id="PF03800"/>
    </source>
</evidence>
<reference evidence="14" key="2">
    <citation type="submission" date="2025-08" db="UniProtKB">
        <authorList>
            <consortium name="Ensembl"/>
        </authorList>
    </citation>
    <scope>IDENTIFICATION</scope>
</reference>
<dbReference type="PANTHER" id="PTHR21650">
    <property type="entry name" value="MEMBRALIN/KINETOCHORE PROTEIN NUF2"/>
    <property type="match status" value="1"/>
</dbReference>
<evidence type="ECO:0000256" key="9">
    <source>
        <dbReference type="ARBA" id="ARBA00023242"/>
    </source>
</evidence>
<dbReference type="InterPro" id="IPR038275">
    <property type="entry name" value="Nuf2_N_sf"/>
</dbReference>
<dbReference type="GO" id="GO:0051301">
    <property type="term" value="P:cell division"/>
    <property type="evidence" value="ECO:0007669"/>
    <property type="project" value="UniProtKB-KW"/>
</dbReference>
<evidence type="ECO:0000256" key="1">
    <source>
        <dbReference type="ARBA" id="ARBA00004123"/>
    </source>
</evidence>
<evidence type="ECO:0000256" key="3">
    <source>
        <dbReference type="ARBA" id="ARBA00005498"/>
    </source>
</evidence>
<keyword evidence="15" id="KW-1185">Reference proteome</keyword>
<gene>
    <name evidence="14" type="primary">NUF2</name>
</gene>
<dbReference type="GO" id="GO:0044877">
    <property type="term" value="F:protein-containing complex binding"/>
    <property type="evidence" value="ECO:0007669"/>
    <property type="project" value="TreeGrafter"/>
</dbReference>